<gene>
    <name evidence="5" type="ORF">GCM10022216_30810</name>
</gene>
<protein>
    <recommendedName>
        <fullName evidence="3">exo-alpha-sialidase</fullName>
        <ecNumber evidence="3">3.2.1.18</ecNumber>
    </recommendedName>
</protein>
<dbReference type="Proteomes" id="UP001500101">
    <property type="component" value="Unassembled WGS sequence"/>
</dbReference>
<evidence type="ECO:0000256" key="2">
    <source>
        <dbReference type="ARBA" id="ARBA00009348"/>
    </source>
</evidence>
<dbReference type="InterPro" id="IPR026856">
    <property type="entry name" value="Sialidase_fam"/>
</dbReference>
<comment type="catalytic activity">
    <reaction evidence="1">
        <text>Hydrolysis of alpha-(2-&gt;3)-, alpha-(2-&gt;6)-, alpha-(2-&gt;8)- glycosidic linkages of terminal sialic acid residues in oligosaccharides, glycoproteins, glycolipids, colominic acid and synthetic substrates.</text>
        <dbReference type="EC" id="3.2.1.18"/>
    </reaction>
</comment>
<dbReference type="InterPro" id="IPR036278">
    <property type="entry name" value="Sialidase_sf"/>
</dbReference>
<evidence type="ECO:0000313" key="6">
    <source>
        <dbReference type="Proteomes" id="UP001500101"/>
    </source>
</evidence>
<dbReference type="EMBL" id="BAAAZI010000012">
    <property type="protein sequence ID" value="GAA4146181.1"/>
    <property type="molecule type" value="Genomic_DNA"/>
</dbReference>
<comment type="caution">
    <text evidence="5">The sequence shown here is derived from an EMBL/GenBank/DDBJ whole genome shotgun (WGS) entry which is preliminary data.</text>
</comment>
<dbReference type="SUPFAM" id="SSF50939">
    <property type="entry name" value="Sialidases"/>
    <property type="match status" value="1"/>
</dbReference>
<dbReference type="CDD" id="cd15482">
    <property type="entry name" value="Sialidase_non-viral"/>
    <property type="match status" value="1"/>
</dbReference>
<sequence>MGCYKEEHWGFPGPYEEETVLPDSLPFPFDKDRQAGVWLMKDGNAIDDKILFKGFTDFYAAGDTMSWIKESNGMRLIQHRNPYPVTNADHVGGRENSYRNNWVVSKTFLPVGKGHRFYMYFKASIGTFNGTAAGIVLGNSWENGKEFIFGFDGFSNIAPQFFLDLYERTFTVNPEAGWPTVNEVITPGIPAEFETVIVDNLFYIKVNGVLCFKMQLPDQALYYYPAAIRPWRNFLTIHDFYFEASDTYSYNQAFTQKEQGYNFIQRPSLVTANDGSILMFAEGRGAYDNSVMRVAQTSRAIGDVDIILKTSTDGGLTWSKEKQIVVGESSNLTYANPQVVKAKNGDLILHYNKIGYLLSGTTYNLDPTQLRIFQRVSKDNGKSWSAEQDITSQIKLTNIGVQHVSGHGISMKNSSQSGRLLMPIQLDNNQAGVAYSDDQGQVWKVSMLSGTNLRSPSIVELNDGRLMMLLSHTAVTPKNKLVAYSSDAGVTWTKPATFSNGLVTGEFGHTFPAAFVSNSDGKLFCITPQNRASDPRTYGMSPVFANTPILYTSENFGAEFNKIGPLVEHLTHNNYVVPVGNIDAVVLNNGKVLIASDGGVSTPYESIVTYIK</sequence>
<evidence type="ECO:0000313" key="5">
    <source>
        <dbReference type="EMBL" id="GAA4146181.1"/>
    </source>
</evidence>
<dbReference type="InterPro" id="IPR011040">
    <property type="entry name" value="Sialidase"/>
</dbReference>
<organism evidence="5 6">
    <name type="scientific">Sphingobacterium kyonggiense</name>
    <dbReference type="NCBI Taxonomy" id="714075"/>
    <lineage>
        <taxon>Bacteria</taxon>
        <taxon>Pseudomonadati</taxon>
        <taxon>Bacteroidota</taxon>
        <taxon>Sphingobacteriia</taxon>
        <taxon>Sphingobacteriales</taxon>
        <taxon>Sphingobacteriaceae</taxon>
        <taxon>Sphingobacterium</taxon>
    </lineage>
</organism>
<comment type="similarity">
    <text evidence="2">Belongs to the glycosyl hydrolase 33 family.</text>
</comment>
<evidence type="ECO:0000256" key="1">
    <source>
        <dbReference type="ARBA" id="ARBA00000427"/>
    </source>
</evidence>
<dbReference type="EC" id="3.2.1.18" evidence="3"/>
<accession>A0ABP7Z322</accession>
<proteinExistence type="inferred from homology"/>
<reference evidence="6" key="1">
    <citation type="journal article" date="2019" name="Int. J. Syst. Evol. Microbiol.">
        <title>The Global Catalogue of Microorganisms (GCM) 10K type strain sequencing project: providing services to taxonomists for standard genome sequencing and annotation.</title>
        <authorList>
            <consortium name="The Broad Institute Genomics Platform"/>
            <consortium name="The Broad Institute Genome Sequencing Center for Infectious Disease"/>
            <person name="Wu L."/>
            <person name="Ma J."/>
        </authorList>
    </citation>
    <scope>NUCLEOTIDE SEQUENCE [LARGE SCALE GENOMIC DNA]</scope>
    <source>
        <strain evidence="6">JCM 16704</strain>
    </source>
</reference>
<feature type="domain" description="Sialidase" evidence="4">
    <location>
        <begin position="267"/>
        <end position="494"/>
    </location>
</feature>
<name>A0ABP7Z322_9SPHI</name>
<dbReference type="Pfam" id="PF13859">
    <property type="entry name" value="BNR_3"/>
    <property type="match status" value="1"/>
</dbReference>
<evidence type="ECO:0000256" key="3">
    <source>
        <dbReference type="ARBA" id="ARBA00012733"/>
    </source>
</evidence>
<dbReference type="Gene3D" id="2.120.10.10">
    <property type="match status" value="1"/>
</dbReference>
<evidence type="ECO:0000259" key="4">
    <source>
        <dbReference type="Pfam" id="PF13859"/>
    </source>
</evidence>
<dbReference type="PANTHER" id="PTHR10628:SF30">
    <property type="entry name" value="EXO-ALPHA-SIALIDASE"/>
    <property type="match status" value="1"/>
</dbReference>
<dbReference type="PANTHER" id="PTHR10628">
    <property type="entry name" value="SIALIDASE"/>
    <property type="match status" value="1"/>
</dbReference>
<keyword evidence="6" id="KW-1185">Reference proteome</keyword>